<gene>
    <name evidence="2" type="ORF">BLTE_32370</name>
</gene>
<keyword evidence="3" id="KW-1185">Reference proteome</keyword>
<feature type="transmembrane region" description="Helical" evidence="1">
    <location>
        <begin position="48"/>
        <end position="67"/>
    </location>
</feature>
<evidence type="ECO:0000313" key="2">
    <source>
        <dbReference type="EMBL" id="BBF94552.1"/>
    </source>
</evidence>
<keyword evidence="1" id="KW-0812">Transmembrane</keyword>
<dbReference type="OrthoDB" id="7285394at2"/>
<keyword evidence="1" id="KW-0472">Membrane</keyword>
<dbReference type="InterPro" id="IPR024399">
    <property type="entry name" value="DUF2628"/>
</dbReference>
<dbReference type="Pfam" id="PF10947">
    <property type="entry name" value="DUF2628"/>
    <property type="match status" value="1"/>
</dbReference>
<dbReference type="EMBL" id="AP018907">
    <property type="protein sequence ID" value="BBF94552.1"/>
    <property type="molecule type" value="Genomic_DNA"/>
</dbReference>
<sequence length="151" mass="16205">MAIWTVHEPPPRGRGPLDQADRIVFVRDGLSWAALLFPLIWLAARRAWLALVLYVVILTLVTVAFQAADLPAWGMVASAAMSVIVGLEAAGLRRWTLGRRGFKPVAVISAPTRDDAERRFFAGWNGAASPPQAPRPATAGVIATPAGMVAR</sequence>
<name>A0A348G4R9_9HYPH</name>
<feature type="transmembrane region" description="Helical" evidence="1">
    <location>
        <begin position="73"/>
        <end position="92"/>
    </location>
</feature>
<keyword evidence="1" id="KW-1133">Transmembrane helix</keyword>
<protein>
    <recommendedName>
        <fullName evidence="4">DUF2628 domain-containing protein</fullName>
    </recommendedName>
</protein>
<evidence type="ECO:0000313" key="3">
    <source>
        <dbReference type="Proteomes" id="UP000266934"/>
    </source>
</evidence>
<organism evidence="2 3">
    <name type="scientific">Blastochloris tepida</name>
    <dbReference type="NCBI Taxonomy" id="2233851"/>
    <lineage>
        <taxon>Bacteria</taxon>
        <taxon>Pseudomonadati</taxon>
        <taxon>Pseudomonadota</taxon>
        <taxon>Alphaproteobacteria</taxon>
        <taxon>Hyphomicrobiales</taxon>
        <taxon>Blastochloridaceae</taxon>
        <taxon>Blastochloris</taxon>
    </lineage>
</organism>
<evidence type="ECO:0008006" key="4">
    <source>
        <dbReference type="Google" id="ProtNLM"/>
    </source>
</evidence>
<accession>A0A348G4R9</accession>
<feature type="transmembrane region" description="Helical" evidence="1">
    <location>
        <begin position="23"/>
        <end position="41"/>
    </location>
</feature>
<proteinExistence type="predicted"/>
<dbReference type="AlphaFoldDB" id="A0A348G4R9"/>
<dbReference type="Proteomes" id="UP000266934">
    <property type="component" value="Chromosome"/>
</dbReference>
<dbReference type="RefSeq" id="WP_126401634.1">
    <property type="nucleotide sequence ID" value="NZ_AP018907.1"/>
</dbReference>
<evidence type="ECO:0000256" key="1">
    <source>
        <dbReference type="SAM" id="Phobius"/>
    </source>
</evidence>
<reference evidence="2 3" key="1">
    <citation type="submission" date="2018-08" db="EMBL/GenBank/DDBJ databases">
        <title>Complete genome sequencing of Blastochloris tepida GI.</title>
        <authorList>
            <person name="Tsukatani Y."/>
            <person name="Mori H."/>
        </authorList>
    </citation>
    <scope>NUCLEOTIDE SEQUENCE [LARGE SCALE GENOMIC DNA]</scope>
    <source>
        <strain evidence="2 3">GI</strain>
    </source>
</reference>
<dbReference type="KEGG" id="blag:BLTE_32370"/>